<dbReference type="InterPro" id="IPR020588">
    <property type="entry name" value="RecA_ATP-bd"/>
</dbReference>
<feature type="domain" description="RecA family profile 1" evidence="10">
    <location>
        <begin position="122"/>
        <end position="293"/>
    </location>
</feature>
<evidence type="ECO:0000313" key="13">
    <source>
        <dbReference type="Proteomes" id="UP001362899"/>
    </source>
</evidence>
<dbReference type="PROSITE" id="PS50162">
    <property type="entry name" value="RECA_2"/>
    <property type="match status" value="1"/>
</dbReference>
<evidence type="ECO:0000256" key="4">
    <source>
        <dbReference type="ARBA" id="ARBA00022840"/>
    </source>
</evidence>
<evidence type="ECO:0000259" key="10">
    <source>
        <dbReference type="PROSITE" id="PS50162"/>
    </source>
</evidence>
<dbReference type="Pfam" id="PF08423">
    <property type="entry name" value="Rad51"/>
    <property type="match status" value="1"/>
</dbReference>
<dbReference type="InterPro" id="IPR027417">
    <property type="entry name" value="P-loop_NTPase"/>
</dbReference>
<dbReference type="AlphaFoldDB" id="A0AAV5RJU7"/>
<dbReference type="GO" id="GO:0003690">
    <property type="term" value="F:double-stranded DNA binding"/>
    <property type="evidence" value="ECO:0007669"/>
    <property type="project" value="InterPro"/>
</dbReference>
<dbReference type="GO" id="GO:0007131">
    <property type="term" value="P:reciprocal meiotic recombination"/>
    <property type="evidence" value="ECO:0007669"/>
    <property type="project" value="TreeGrafter"/>
</dbReference>
<dbReference type="SUPFAM" id="SSF52540">
    <property type="entry name" value="P-loop containing nucleoside triphosphate hydrolases"/>
    <property type="match status" value="1"/>
</dbReference>
<evidence type="ECO:0000313" key="12">
    <source>
        <dbReference type="EMBL" id="GMM51725.1"/>
    </source>
</evidence>
<keyword evidence="8" id="KW-0227">DNA damage</keyword>
<dbReference type="PROSITE" id="PS50163">
    <property type="entry name" value="RECA_3"/>
    <property type="match status" value="1"/>
</dbReference>
<dbReference type="InterPro" id="IPR016467">
    <property type="entry name" value="DNA_recomb/repair_RecA-like"/>
</dbReference>
<evidence type="ECO:0000256" key="7">
    <source>
        <dbReference type="RuleBase" id="RU003422"/>
    </source>
</evidence>
<evidence type="ECO:0000256" key="3">
    <source>
        <dbReference type="ARBA" id="ARBA00022741"/>
    </source>
</evidence>
<keyword evidence="13" id="KW-1185">Reference proteome</keyword>
<comment type="similarity">
    <text evidence="2 8">Belongs to the RecA family. RAD51 subfamily.</text>
</comment>
<keyword evidence="5 8" id="KW-0238">DNA-binding</keyword>
<comment type="function">
    <text evidence="8">Required both for recombination and for the repair of DNA damage caused by X-rays.</text>
</comment>
<dbReference type="GO" id="GO:0000150">
    <property type="term" value="F:DNA strand exchange activity"/>
    <property type="evidence" value="ECO:0007669"/>
    <property type="project" value="InterPro"/>
</dbReference>
<evidence type="ECO:0000256" key="2">
    <source>
        <dbReference type="ARBA" id="ARBA00007095"/>
    </source>
</evidence>
<dbReference type="InterPro" id="IPR020587">
    <property type="entry name" value="RecA_monomer-monomer_interface"/>
</dbReference>
<evidence type="ECO:0000259" key="11">
    <source>
        <dbReference type="PROSITE" id="PS50163"/>
    </source>
</evidence>
<dbReference type="InterPro" id="IPR003593">
    <property type="entry name" value="AAA+_ATPase"/>
</dbReference>
<dbReference type="GO" id="GO:0000730">
    <property type="term" value="P:DNA recombinase assembly"/>
    <property type="evidence" value="ECO:0007669"/>
    <property type="project" value="TreeGrafter"/>
</dbReference>
<dbReference type="GO" id="GO:0000794">
    <property type="term" value="C:condensed nuclear chromosome"/>
    <property type="evidence" value="ECO:0007669"/>
    <property type="project" value="TreeGrafter"/>
</dbReference>
<dbReference type="PANTHER" id="PTHR22942:SF39">
    <property type="entry name" value="DNA REPAIR PROTEIN RAD51 HOMOLOG 1"/>
    <property type="match status" value="1"/>
</dbReference>
<dbReference type="InterPro" id="IPR013632">
    <property type="entry name" value="Rad51_C"/>
</dbReference>
<keyword evidence="4 7" id="KW-0067">ATP-binding</keyword>
<feature type="domain" description="RecA family profile 2" evidence="11">
    <location>
        <begin position="299"/>
        <end position="362"/>
    </location>
</feature>
<gene>
    <name evidence="12" type="ORF">DASB73_026880</name>
</gene>
<evidence type="ECO:0000256" key="6">
    <source>
        <dbReference type="ARBA" id="ARBA00023242"/>
    </source>
</evidence>
<dbReference type="FunFam" id="3.40.50.300:FF:002052">
    <property type="entry name" value="DNA repair protein RAD51 homolog"/>
    <property type="match status" value="1"/>
</dbReference>
<dbReference type="Proteomes" id="UP001362899">
    <property type="component" value="Unassembled WGS sequence"/>
</dbReference>
<dbReference type="NCBIfam" id="NF003301">
    <property type="entry name" value="PRK04301.1"/>
    <property type="match status" value="1"/>
</dbReference>
<dbReference type="Gene3D" id="1.10.150.20">
    <property type="entry name" value="5' to 3' exonuclease, C-terminal subdomain"/>
    <property type="match status" value="1"/>
</dbReference>
<dbReference type="EMBL" id="BTGC01000008">
    <property type="protein sequence ID" value="GMM51725.1"/>
    <property type="molecule type" value="Genomic_DNA"/>
</dbReference>
<dbReference type="GO" id="GO:0006312">
    <property type="term" value="P:mitotic recombination"/>
    <property type="evidence" value="ECO:0007669"/>
    <property type="project" value="TreeGrafter"/>
</dbReference>
<organism evidence="12 13">
    <name type="scientific">Starmerella bacillaris</name>
    <name type="common">Yeast</name>
    <name type="synonym">Candida zemplinina</name>
    <dbReference type="NCBI Taxonomy" id="1247836"/>
    <lineage>
        <taxon>Eukaryota</taxon>
        <taxon>Fungi</taxon>
        <taxon>Dikarya</taxon>
        <taxon>Ascomycota</taxon>
        <taxon>Saccharomycotina</taxon>
        <taxon>Dipodascomycetes</taxon>
        <taxon>Dipodascales</taxon>
        <taxon>Trichomonascaceae</taxon>
        <taxon>Starmerella</taxon>
    </lineage>
</organism>
<dbReference type="SMART" id="SM00382">
    <property type="entry name" value="AAA"/>
    <property type="match status" value="1"/>
</dbReference>
<dbReference type="PANTHER" id="PTHR22942">
    <property type="entry name" value="RECA/RAD51/RADA DNA STRAND-PAIRING FAMILY MEMBER"/>
    <property type="match status" value="1"/>
</dbReference>
<reference evidence="12 13" key="1">
    <citation type="journal article" date="2023" name="Elife">
        <title>Identification of key yeast species and microbe-microbe interactions impacting larval growth of Drosophila in the wild.</title>
        <authorList>
            <person name="Mure A."/>
            <person name="Sugiura Y."/>
            <person name="Maeda R."/>
            <person name="Honda K."/>
            <person name="Sakurai N."/>
            <person name="Takahashi Y."/>
            <person name="Watada M."/>
            <person name="Katoh T."/>
            <person name="Gotoh A."/>
            <person name="Gotoh Y."/>
            <person name="Taniguchi I."/>
            <person name="Nakamura K."/>
            <person name="Hayashi T."/>
            <person name="Katayama T."/>
            <person name="Uemura T."/>
            <person name="Hattori Y."/>
        </authorList>
    </citation>
    <scope>NUCLEOTIDE SEQUENCE [LARGE SCALE GENOMIC DNA]</scope>
    <source>
        <strain evidence="12 13">SB-73</strain>
    </source>
</reference>
<dbReference type="SUPFAM" id="SSF47794">
    <property type="entry name" value="Rad51 N-terminal domain-like"/>
    <property type="match status" value="1"/>
</dbReference>
<dbReference type="GO" id="GO:0042148">
    <property type="term" value="P:DNA strand invasion"/>
    <property type="evidence" value="ECO:0007669"/>
    <property type="project" value="TreeGrafter"/>
</dbReference>
<feature type="region of interest" description="Disordered" evidence="9">
    <location>
        <begin position="1"/>
        <end position="27"/>
    </location>
</feature>
<keyword evidence="6 8" id="KW-0539">Nucleus</keyword>
<name>A0AAV5RJU7_STABA</name>
<accession>A0AAV5RJU7</accession>
<sequence>MQSPESIIHGKPNDRVPLDSLPPMPSVDPIDEVIEEEEDNGAFPQQARVDELEGNGITASDIKRLKEANFFTAASVAYATLRQIAAVKGISENKATKLQEAAYQVVEMGFTTAAETFARQEQLITITTGSKALDGILRGGIETGSLTEIYGEFRTGKSQLCHQLAVTCQLPIDMGGAEGRCLFIDTESTFRADRIHAIATRYGLDPAAVMGNIAYAHSYNSDHLLKLLDIAKKLMSQSRFSLIVVDSIMAQLRTDYSGRGELSARQVHLAMILRTLRGLADDYGVAVVYTNQVVAQVDGLSFAPDPKKPIGGNIIAHASTTRLQFRKGRAEQRICRICDSPCLPESECQFGIYQEGIDDPREKEPVDEDN</sequence>
<keyword evidence="8" id="KW-0234">DNA repair</keyword>
<dbReference type="InterPro" id="IPR011941">
    <property type="entry name" value="DNA_recomb/repair_Rad51"/>
</dbReference>
<evidence type="ECO:0000256" key="9">
    <source>
        <dbReference type="SAM" id="MobiDB-lite"/>
    </source>
</evidence>
<dbReference type="GO" id="GO:0003697">
    <property type="term" value="F:single-stranded DNA binding"/>
    <property type="evidence" value="ECO:0007669"/>
    <property type="project" value="InterPro"/>
</dbReference>
<dbReference type="NCBIfam" id="TIGR02239">
    <property type="entry name" value="recomb_RAD51"/>
    <property type="match status" value="1"/>
</dbReference>
<dbReference type="GO" id="GO:1990426">
    <property type="term" value="P:mitotic recombination-dependent replication fork processing"/>
    <property type="evidence" value="ECO:0007669"/>
    <property type="project" value="InterPro"/>
</dbReference>
<dbReference type="GO" id="GO:0070192">
    <property type="term" value="P:chromosome organization involved in meiotic cell cycle"/>
    <property type="evidence" value="ECO:0007669"/>
    <property type="project" value="TreeGrafter"/>
</dbReference>
<evidence type="ECO:0000256" key="5">
    <source>
        <dbReference type="ARBA" id="ARBA00023125"/>
    </source>
</evidence>
<protein>
    <recommendedName>
        <fullName evidence="8">DNA repair protein RAD51 homolog</fullName>
    </recommendedName>
</protein>
<evidence type="ECO:0000256" key="8">
    <source>
        <dbReference type="RuleBase" id="RU364139"/>
    </source>
</evidence>
<dbReference type="InterPro" id="IPR010995">
    <property type="entry name" value="DNA_repair_Rad51/TF_NusA_a-hlx"/>
</dbReference>
<dbReference type="GO" id="GO:0005524">
    <property type="term" value="F:ATP binding"/>
    <property type="evidence" value="ECO:0007669"/>
    <property type="project" value="UniProtKB-KW"/>
</dbReference>
<dbReference type="GO" id="GO:0140664">
    <property type="term" value="F:ATP-dependent DNA damage sensor activity"/>
    <property type="evidence" value="ECO:0007669"/>
    <property type="project" value="InterPro"/>
</dbReference>
<keyword evidence="8" id="KW-0233">DNA recombination</keyword>
<dbReference type="Gene3D" id="3.40.50.300">
    <property type="entry name" value="P-loop containing nucleotide triphosphate hydrolases"/>
    <property type="match status" value="1"/>
</dbReference>
<keyword evidence="3 7" id="KW-0547">Nucleotide-binding</keyword>
<evidence type="ECO:0000256" key="1">
    <source>
        <dbReference type="ARBA" id="ARBA00004123"/>
    </source>
</evidence>
<comment type="caution">
    <text evidence="12">The sequence shown here is derived from an EMBL/GenBank/DDBJ whole genome shotgun (WGS) entry which is preliminary data.</text>
</comment>
<dbReference type="PIRSF" id="PIRSF005856">
    <property type="entry name" value="Rad51"/>
    <property type="match status" value="1"/>
</dbReference>
<proteinExistence type="inferred from homology"/>
<comment type="subcellular location">
    <subcellularLocation>
        <location evidence="1 8">Nucleus</location>
    </subcellularLocation>
</comment>